<evidence type="ECO:0000256" key="10">
    <source>
        <dbReference type="ARBA" id="ARBA00023170"/>
    </source>
</evidence>
<evidence type="ECO:0000313" key="15">
    <source>
        <dbReference type="EMBL" id="KPP78702.1"/>
    </source>
</evidence>
<evidence type="ECO:0000256" key="6">
    <source>
        <dbReference type="ARBA" id="ARBA00023040"/>
    </source>
</evidence>
<keyword evidence="4" id="KW-0391">Immunity</keyword>
<dbReference type="PRINTS" id="PR00237">
    <property type="entry name" value="GPCRRHODOPSN"/>
</dbReference>
<keyword evidence="11 12" id="KW-0807">Transducer</keyword>
<dbReference type="FunFam" id="1.20.1070.10:FF:000017">
    <property type="entry name" value="lysophosphatidic acid receptor 4"/>
    <property type="match status" value="1"/>
</dbReference>
<dbReference type="PROSITE" id="PS50262">
    <property type="entry name" value="G_PROTEIN_RECEP_F1_2"/>
    <property type="match status" value="2"/>
</dbReference>
<evidence type="ECO:0000256" key="5">
    <source>
        <dbReference type="ARBA" id="ARBA00022989"/>
    </source>
</evidence>
<dbReference type="Gene3D" id="1.20.1070.10">
    <property type="entry name" value="Rhodopsin 7-helix transmembrane proteins"/>
    <property type="match status" value="2"/>
</dbReference>
<feature type="transmembrane region" description="Helical" evidence="13">
    <location>
        <begin position="265"/>
        <end position="285"/>
    </location>
</feature>
<feature type="transmembrane region" description="Helical" evidence="13">
    <location>
        <begin position="54"/>
        <end position="78"/>
    </location>
</feature>
<comment type="similarity">
    <text evidence="12">Belongs to the G-protein coupled receptor 1 family.</text>
</comment>
<dbReference type="GO" id="GO:0002250">
    <property type="term" value="P:adaptive immune response"/>
    <property type="evidence" value="ECO:0007669"/>
    <property type="project" value="UniProtKB-KW"/>
</dbReference>
<dbReference type="STRING" id="113540.ENSSFOP00015010773"/>
<feature type="transmembrane region" description="Helical" evidence="13">
    <location>
        <begin position="572"/>
        <end position="597"/>
    </location>
</feature>
<dbReference type="PROSITE" id="PS00237">
    <property type="entry name" value="G_PROTEIN_RECEP_F1_1"/>
    <property type="match status" value="1"/>
</dbReference>
<feature type="domain" description="G-protein coupled receptors family 1 profile" evidence="14">
    <location>
        <begin position="419"/>
        <end position="666"/>
    </location>
</feature>
<keyword evidence="6 12" id="KW-0297">G-protein coupled receptor</keyword>
<evidence type="ECO:0000313" key="16">
    <source>
        <dbReference type="Proteomes" id="UP000034805"/>
    </source>
</evidence>
<feature type="transmembrane region" description="Helical" evidence="13">
    <location>
        <begin position="169"/>
        <end position="189"/>
    </location>
</feature>
<dbReference type="Pfam" id="PF00001">
    <property type="entry name" value="7tm_1"/>
    <property type="match status" value="2"/>
</dbReference>
<dbReference type="GO" id="GO:0008142">
    <property type="term" value="F:oxysterol binding"/>
    <property type="evidence" value="ECO:0007669"/>
    <property type="project" value="InterPro"/>
</dbReference>
<dbReference type="SUPFAM" id="SSF81321">
    <property type="entry name" value="Family A G protein-coupled receptor-like"/>
    <property type="match status" value="2"/>
</dbReference>
<name>A0A0P7V928_SCLFO</name>
<protein>
    <recommendedName>
        <fullName evidence="14">G-protein coupled receptors family 1 profile domain-containing protein</fullName>
    </recommendedName>
</protein>
<feature type="transmembrane region" description="Helical" evidence="13">
    <location>
        <begin position="406"/>
        <end position="428"/>
    </location>
</feature>
<evidence type="ECO:0000256" key="3">
    <source>
        <dbReference type="ARBA" id="ARBA00022692"/>
    </source>
</evidence>
<dbReference type="PANTHER" id="PTHR24237">
    <property type="entry name" value="G-PROTEIN COUPLED RECEPTOR"/>
    <property type="match status" value="1"/>
</dbReference>
<evidence type="ECO:0000256" key="1">
    <source>
        <dbReference type="ARBA" id="ARBA00004651"/>
    </source>
</evidence>
<evidence type="ECO:0000256" key="9">
    <source>
        <dbReference type="ARBA" id="ARBA00023157"/>
    </source>
</evidence>
<dbReference type="PANTHER" id="PTHR24237:SF7">
    <property type="entry name" value="G-PROTEIN COUPLED RECEPTOR 183"/>
    <property type="match status" value="1"/>
</dbReference>
<evidence type="ECO:0000256" key="13">
    <source>
        <dbReference type="SAM" id="Phobius"/>
    </source>
</evidence>
<evidence type="ECO:0000256" key="4">
    <source>
        <dbReference type="ARBA" id="ARBA00022859"/>
    </source>
</evidence>
<accession>A0A0P7V928</accession>
<organism evidence="15 16">
    <name type="scientific">Scleropages formosus</name>
    <name type="common">Asian bonytongue</name>
    <name type="synonym">Osteoglossum formosum</name>
    <dbReference type="NCBI Taxonomy" id="113540"/>
    <lineage>
        <taxon>Eukaryota</taxon>
        <taxon>Metazoa</taxon>
        <taxon>Chordata</taxon>
        <taxon>Craniata</taxon>
        <taxon>Vertebrata</taxon>
        <taxon>Euteleostomi</taxon>
        <taxon>Actinopterygii</taxon>
        <taxon>Neopterygii</taxon>
        <taxon>Teleostei</taxon>
        <taxon>Osteoglossocephala</taxon>
        <taxon>Osteoglossomorpha</taxon>
        <taxon>Osteoglossiformes</taxon>
        <taxon>Osteoglossidae</taxon>
        <taxon>Scleropages</taxon>
    </lineage>
</organism>
<reference evidence="15" key="1">
    <citation type="submission" date="2015-08" db="EMBL/GenBank/DDBJ databases">
        <title>The genome of the Asian arowana (Scleropages formosus).</title>
        <authorList>
            <person name="Tan M.H."/>
            <person name="Gan H.M."/>
            <person name="Croft L.J."/>
            <person name="Austin C.M."/>
        </authorList>
    </citation>
    <scope>NUCLEOTIDE SEQUENCE [LARGE SCALE GENOMIC DNA]</scope>
    <source>
        <strain evidence="15">Aro1</strain>
    </source>
</reference>
<sequence length="721" mass="81549">MENVFTELSQNSKKERGEVCNPSVLGPMEGIQDVNISINDSCSNLYDHRHKAQVLIPLLYSIVFIVGFSGNTLALHVIRLNLKKLNSTTLYSINLVVSDILFTLVLPLRIFYYASGFHWPLGEVLCKVTGLIFYINTYAGVNFMTCLSVDRFIAVVLPLRFSRFRRIRNVKYICIAAWLLVLAQTLPLLSMPMTNLEPGDYITCMEYPNFEKVENLPFMLIGAVFLGFGIPVVTIIVCYSVLFWKVHSHARMRNMKDKSGRSKKAIGIICCVTLVFLVCFSPYHINIFQYMIRKILYTPTCEELQAFQVSLHVTVCLMNLNSCLDPFIYFFACKGYKKKILRIMRMQVSTSMSSAVRTLPDSGSRDIAEGTKIHLNSIRSKMGKDGNDSSENFTSLEPLEYRIAGLVFYSIILVIGTVVNATALWVFCLSTKKKTSTSIYMINVAVVDLIVIVFLPLRLVYYAQNYWPFGDILCRVSAALSVFYPSMALWLFALISLDRFVALMQPWHAIELKNVHKALLSCAGLWIMVLGVSAPLLLTSDSLDKASNLTTCAKLRNAIYLKLDNSINFVRLLFFFMVPVCIMIGCYTSILSSIACGRSLKFKGKVKKVSIRIIVAIMVQVLVCFVPFHICFIIQVLELAGDSHRAWAVASSLLLNLSTVLDMALYYIVSQQFKERVISVILYRNYLRSRRRKVCQIEYIPSADTKNTAPGGQRAHVEHLH</sequence>
<evidence type="ECO:0000256" key="8">
    <source>
        <dbReference type="ARBA" id="ARBA00023136"/>
    </source>
</evidence>
<dbReference type="Proteomes" id="UP000034805">
    <property type="component" value="Unassembled WGS sequence"/>
</dbReference>
<gene>
    <name evidence="15" type="ORF">Z043_101776</name>
</gene>
<feature type="transmembrane region" description="Helical" evidence="13">
    <location>
        <begin position="132"/>
        <end position="157"/>
    </location>
</feature>
<dbReference type="InterPro" id="IPR047160">
    <property type="entry name" value="GP183-like"/>
</dbReference>
<feature type="transmembrane region" description="Helical" evidence="13">
    <location>
        <begin position="518"/>
        <end position="538"/>
    </location>
</feature>
<dbReference type="InterPro" id="IPR000276">
    <property type="entry name" value="GPCR_Rhodpsn"/>
</dbReference>
<proteinExistence type="inferred from homology"/>
<keyword evidence="8 13" id="KW-0472">Membrane</keyword>
<keyword evidence="10 12" id="KW-0675">Receptor</keyword>
<dbReference type="PRINTS" id="PR01157">
    <property type="entry name" value="P2YPURNOCPTR"/>
</dbReference>
<keyword evidence="7" id="KW-1064">Adaptive immunity</keyword>
<dbReference type="GO" id="GO:0004930">
    <property type="term" value="F:G protein-coupled receptor activity"/>
    <property type="evidence" value="ECO:0007669"/>
    <property type="project" value="UniProtKB-KW"/>
</dbReference>
<evidence type="ECO:0000256" key="2">
    <source>
        <dbReference type="ARBA" id="ARBA00022475"/>
    </source>
</evidence>
<keyword evidence="5 13" id="KW-1133">Transmembrane helix</keyword>
<comment type="caution">
    <text evidence="15">The sequence shown here is derived from an EMBL/GenBank/DDBJ whole genome shotgun (WGS) entry which is preliminary data.</text>
</comment>
<evidence type="ECO:0000256" key="7">
    <source>
        <dbReference type="ARBA" id="ARBA00023130"/>
    </source>
</evidence>
<feature type="transmembrane region" description="Helical" evidence="13">
    <location>
        <begin position="609"/>
        <end position="635"/>
    </location>
</feature>
<evidence type="ECO:0000256" key="12">
    <source>
        <dbReference type="RuleBase" id="RU000688"/>
    </source>
</evidence>
<dbReference type="CDD" id="cd15159">
    <property type="entry name" value="7tmA_EBI2"/>
    <property type="match status" value="1"/>
</dbReference>
<feature type="domain" description="G-protein coupled receptors family 1 profile" evidence="14">
    <location>
        <begin position="70"/>
        <end position="329"/>
    </location>
</feature>
<dbReference type="AlphaFoldDB" id="A0A0P7V928"/>
<feature type="transmembrane region" description="Helical" evidence="13">
    <location>
        <begin position="218"/>
        <end position="244"/>
    </location>
</feature>
<evidence type="ECO:0000259" key="14">
    <source>
        <dbReference type="PROSITE" id="PS50262"/>
    </source>
</evidence>
<feature type="transmembrane region" description="Helical" evidence="13">
    <location>
        <begin position="90"/>
        <end position="112"/>
    </location>
</feature>
<dbReference type="GO" id="GO:0005886">
    <property type="term" value="C:plasma membrane"/>
    <property type="evidence" value="ECO:0007669"/>
    <property type="project" value="UniProtKB-SubCell"/>
</dbReference>
<keyword evidence="3 12" id="KW-0812">Transmembrane</keyword>
<dbReference type="InterPro" id="IPR017452">
    <property type="entry name" value="GPCR_Rhodpsn_7TM"/>
</dbReference>
<dbReference type="EMBL" id="JARO02000402">
    <property type="protein sequence ID" value="KPP78702.1"/>
    <property type="molecule type" value="Genomic_DNA"/>
</dbReference>
<feature type="transmembrane region" description="Helical" evidence="13">
    <location>
        <begin position="647"/>
        <end position="669"/>
    </location>
</feature>
<feature type="transmembrane region" description="Helical" evidence="13">
    <location>
        <begin position="476"/>
        <end position="497"/>
    </location>
</feature>
<keyword evidence="9" id="KW-1015">Disulfide bond</keyword>
<evidence type="ECO:0000256" key="11">
    <source>
        <dbReference type="ARBA" id="ARBA00023224"/>
    </source>
</evidence>
<comment type="subcellular location">
    <subcellularLocation>
        <location evidence="1">Cell membrane</location>
        <topology evidence="1">Multi-pass membrane protein</topology>
    </subcellularLocation>
</comment>
<keyword evidence="2" id="KW-1003">Cell membrane</keyword>
<feature type="transmembrane region" description="Helical" evidence="13">
    <location>
        <begin position="440"/>
        <end position="464"/>
    </location>
</feature>